<dbReference type="Pfam" id="PF21133">
    <property type="entry name" value="CAA_C"/>
    <property type="match status" value="1"/>
</dbReference>
<dbReference type="Proteomes" id="UP000191661">
    <property type="component" value="Unassembled WGS sequence"/>
</dbReference>
<comment type="catalytic activity">
    <reaction evidence="12">
        <text>a tRNA with a 3' CCA end + 2 CTP + ATP = a tRNA with a 3' CCACCA end + 3 diphosphate</text>
        <dbReference type="Rhea" id="RHEA:76235"/>
        <dbReference type="Rhea" id="RHEA-COMP:10468"/>
        <dbReference type="Rhea" id="RHEA-COMP:18655"/>
        <dbReference type="ChEBI" id="CHEBI:30616"/>
        <dbReference type="ChEBI" id="CHEBI:33019"/>
        <dbReference type="ChEBI" id="CHEBI:37563"/>
        <dbReference type="ChEBI" id="CHEBI:83071"/>
        <dbReference type="ChEBI" id="CHEBI:195187"/>
    </reaction>
</comment>
<evidence type="ECO:0000256" key="6">
    <source>
        <dbReference type="ARBA" id="ARBA00022800"/>
    </source>
</evidence>
<dbReference type="GO" id="GO:0000287">
    <property type="term" value="F:magnesium ion binding"/>
    <property type="evidence" value="ECO:0007669"/>
    <property type="project" value="UniProtKB-UniRule"/>
</dbReference>
<dbReference type="SUPFAM" id="SSF81631">
    <property type="entry name" value="PAP/OAS1 substrate-binding domain"/>
    <property type="match status" value="1"/>
</dbReference>
<evidence type="ECO:0000259" key="14">
    <source>
        <dbReference type="Pfam" id="PF09249"/>
    </source>
</evidence>
<dbReference type="HAMAP" id="MF_01264">
    <property type="entry name" value="CCA_arch"/>
    <property type="match status" value="1"/>
</dbReference>
<comment type="similarity">
    <text evidence="12">Belongs to the tRNA nucleotidyltransferase/poly(A) polymerase family. Archaeal CCA-adding enzyme subfamily.</text>
</comment>
<keyword evidence="7 12" id="KW-0067">ATP-binding</keyword>
<evidence type="ECO:0000256" key="8">
    <source>
        <dbReference type="ARBA" id="ARBA00022842"/>
    </source>
</evidence>
<dbReference type="GO" id="GO:0005524">
    <property type="term" value="F:ATP binding"/>
    <property type="evidence" value="ECO:0007669"/>
    <property type="project" value="UniProtKB-UniRule"/>
</dbReference>
<protein>
    <recommendedName>
        <fullName evidence="12">CCA-adding enzyme</fullName>
        <ecNumber evidence="12">2.7.7.72</ecNumber>
    </recommendedName>
    <alternativeName>
        <fullName evidence="12">CCA tRNA nucleotidyltransferase</fullName>
    </alternativeName>
    <alternativeName>
        <fullName evidence="12">tRNA CCA-pyrophosphorylase</fullName>
    </alternativeName>
    <alternativeName>
        <fullName evidence="12">tRNA adenylyl-/cytidylyl- transferase</fullName>
    </alternativeName>
    <alternativeName>
        <fullName evidence="12">tRNA nucleotidyltransferase</fullName>
    </alternativeName>
    <alternativeName>
        <fullName evidence="12">tRNA-NT</fullName>
    </alternativeName>
</protein>
<feature type="binding site" evidence="12">
    <location>
        <position position="127"/>
    </location>
    <ligand>
        <name>Mg(2+)</name>
        <dbReference type="ChEBI" id="CHEBI:18420"/>
    </ligand>
</feature>
<dbReference type="InterPro" id="IPR008229">
    <property type="entry name" value="CCA-adding_arc"/>
</dbReference>
<comment type="miscellaneous">
    <text evidence="12">A single active site specifically recognizes both ATP and CTP and is responsible for their addition.</text>
</comment>
<feature type="binding site" evidence="12">
    <location>
        <position position="63"/>
    </location>
    <ligand>
        <name>CTP</name>
        <dbReference type="ChEBI" id="CHEBI:37563"/>
    </ligand>
</feature>
<name>A0A1V6N2R1_METAZ</name>
<feature type="binding site" evidence="12">
    <location>
        <position position="60"/>
    </location>
    <ligand>
        <name>ATP</name>
        <dbReference type="ChEBI" id="CHEBI:30616"/>
    </ligand>
</feature>
<evidence type="ECO:0000256" key="3">
    <source>
        <dbReference type="ARBA" id="ARBA00022695"/>
    </source>
</evidence>
<evidence type="ECO:0000256" key="12">
    <source>
        <dbReference type="HAMAP-Rule" id="MF_01264"/>
    </source>
</evidence>
<dbReference type="InterPro" id="IPR015329">
    <property type="entry name" value="tRNA_NucTransf2"/>
</dbReference>
<dbReference type="Gene3D" id="1.10.1410.30">
    <property type="entry name" value="CCA tRNA nucleotidyltransferase, domain 2"/>
    <property type="match status" value="1"/>
</dbReference>
<organism evidence="16 17">
    <name type="scientific">Methanobrevibacter arboriphilus JCM 13429 = DSM 1125</name>
    <dbReference type="NCBI Taxonomy" id="1300164"/>
    <lineage>
        <taxon>Archaea</taxon>
        <taxon>Methanobacteriati</taxon>
        <taxon>Methanobacteriota</taxon>
        <taxon>Methanomada group</taxon>
        <taxon>Methanobacteria</taxon>
        <taxon>Methanobacteriales</taxon>
        <taxon>Methanobacteriaceae</taxon>
        <taxon>Methanobrevibacter</taxon>
    </lineage>
</organism>
<dbReference type="InterPro" id="IPR011068">
    <property type="entry name" value="NuclTrfase_I-like_C"/>
</dbReference>
<dbReference type="Gene3D" id="3.30.70.590">
    <property type="entry name" value="Poly(A) polymerase predicted RNA binding domain"/>
    <property type="match status" value="1"/>
</dbReference>
<dbReference type="PANTHER" id="PTHR39643:SF1">
    <property type="entry name" value="CCA-ADDING ENZYME"/>
    <property type="match status" value="1"/>
</dbReference>
<dbReference type="GO" id="GO:0160016">
    <property type="term" value="F:CCACCA tRNA nucleotidyltransferase activity"/>
    <property type="evidence" value="ECO:0007669"/>
    <property type="project" value="RHEA"/>
</dbReference>
<dbReference type="NCBIfam" id="TIGR03671">
    <property type="entry name" value="cca_archaeal"/>
    <property type="match status" value="1"/>
</dbReference>
<dbReference type="PANTHER" id="PTHR39643">
    <property type="entry name" value="CCA-ADDING ENZYME"/>
    <property type="match status" value="1"/>
</dbReference>
<evidence type="ECO:0000259" key="13">
    <source>
        <dbReference type="Pfam" id="PF01909"/>
    </source>
</evidence>
<feature type="binding site" evidence="12">
    <location>
        <position position="150"/>
    </location>
    <ligand>
        <name>CTP</name>
        <dbReference type="ChEBI" id="CHEBI:37563"/>
    </ligand>
</feature>
<evidence type="ECO:0000256" key="11">
    <source>
        <dbReference type="ARBA" id="ARBA00048696"/>
    </source>
</evidence>
<evidence type="ECO:0000256" key="7">
    <source>
        <dbReference type="ARBA" id="ARBA00022840"/>
    </source>
</evidence>
<dbReference type="EMBL" id="JXMW01000006">
    <property type="protein sequence ID" value="OQD58961.1"/>
    <property type="molecule type" value="Genomic_DNA"/>
</dbReference>
<evidence type="ECO:0000256" key="1">
    <source>
        <dbReference type="ARBA" id="ARBA00022679"/>
    </source>
</evidence>
<dbReference type="Gene3D" id="3.30.70.1550">
    <property type="entry name" value="Archaeal tRNA CCA-adding enzyme catalytic domain"/>
    <property type="match status" value="1"/>
</dbReference>
<accession>A0A1V6N2R1</accession>
<comment type="catalytic activity">
    <reaction evidence="10">
        <text>O-(5'-adenylyl)-L-tyrosyl-[protein] + ATP = O-[5'-(adenylyl-(5'-&gt;3')-adenylyl)]-L-tyrosyl-[protein] + diphosphate</text>
        <dbReference type="Rhea" id="RHEA:66528"/>
        <dbReference type="Rhea" id="RHEA-COMP:13846"/>
        <dbReference type="Rhea" id="RHEA-COMP:17046"/>
        <dbReference type="ChEBI" id="CHEBI:30616"/>
        <dbReference type="ChEBI" id="CHEBI:33019"/>
        <dbReference type="ChEBI" id="CHEBI:83624"/>
        <dbReference type="ChEBI" id="CHEBI:167160"/>
    </reaction>
</comment>
<keyword evidence="3 12" id="KW-0548">Nucleotidyltransferase</keyword>
<evidence type="ECO:0000256" key="10">
    <source>
        <dbReference type="ARBA" id="ARBA00047518"/>
    </source>
</evidence>
<dbReference type="AlphaFoldDB" id="A0A1V6N2R1"/>
<dbReference type="GO" id="GO:0042245">
    <property type="term" value="P:RNA repair"/>
    <property type="evidence" value="ECO:0007669"/>
    <property type="project" value="UniProtKB-KW"/>
</dbReference>
<dbReference type="InterPro" id="IPR002934">
    <property type="entry name" value="Polymerase_NTP_transf_dom"/>
</dbReference>
<feature type="domain" description="tRNA nucleotidyltransferase substrate binding" evidence="14">
    <location>
        <begin position="165"/>
        <end position="272"/>
    </location>
</feature>
<sequence>MYEYTSLLSDFMNYNEILKEIKPKESEIKKVHEIAKDAISYINKIAKEEDINVESKLVGSIAKGTWLSGSSDIDIFINFSLEEDEDYLKEKGLYLGYKCSEHLNGIAEEHYASHPYLTSHINGYYVDFVPCYKIKTAKELKSAVDRTILHTNYIKKHLKSEREKDEVLLLKKFMSEVGVYGSEFKVGGFAGYLCEMLILRYNTFEETLEAAANWKNKRVIDLEDYKTDKLFKDPLIAIDPTDKTRNVGAALTKERMSEFIIASRNFLNSNEDDRIKFFYGIDKKETFEEKMSEKEIYHQISPYELYKQFKDRKTKTITIKFNIPDISVDSIHPQLRKTQQSIEEKLEDNDFSVFKSDYWTDEKKIGVFIFELSVYKQSKYYIHEGPRVWDKKACENFIKSHGEGYYILEDKLVLNKERQFKTAKNFIKSVLTKENIHIIKVGKNMKGLLIDTYTGQSIKHILKDESLKENTDFLKFLDNFLNPGQLLKR</sequence>
<gene>
    <name evidence="12 16" type="primary">cca</name>
    <name evidence="16" type="ORF">MBBAR_6c00710</name>
</gene>
<feature type="binding site" evidence="12">
    <location>
        <position position="180"/>
    </location>
    <ligand>
        <name>ATP</name>
        <dbReference type="ChEBI" id="CHEBI:30616"/>
    </ligand>
</feature>
<evidence type="ECO:0000256" key="5">
    <source>
        <dbReference type="ARBA" id="ARBA00022741"/>
    </source>
</evidence>
<dbReference type="SUPFAM" id="SSF55003">
    <property type="entry name" value="PAP/Archaeal CCA-adding enzyme, C-terminal domain"/>
    <property type="match status" value="1"/>
</dbReference>
<dbReference type="Pfam" id="PF09249">
    <property type="entry name" value="tRNA_NucTransf2"/>
    <property type="match status" value="1"/>
</dbReference>
<proteinExistence type="inferred from homology"/>
<feature type="binding site" evidence="12">
    <location>
        <position position="63"/>
    </location>
    <ligand>
        <name>ATP</name>
        <dbReference type="ChEBI" id="CHEBI:30616"/>
    </ligand>
</feature>
<evidence type="ECO:0000256" key="4">
    <source>
        <dbReference type="ARBA" id="ARBA00022723"/>
    </source>
</evidence>
<feature type="binding site" evidence="12">
    <location>
        <position position="60"/>
    </location>
    <ligand>
        <name>CTP</name>
        <dbReference type="ChEBI" id="CHEBI:37563"/>
    </ligand>
</feature>
<evidence type="ECO:0000313" key="16">
    <source>
        <dbReference type="EMBL" id="OQD58961.1"/>
    </source>
</evidence>
<keyword evidence="9 12" id="KW-0694">RNA-binding</keyword>
<dbReference type="InterPro" id="IPR048833">
    <property type="entry name" value="CAA_C"/>
</dbReference>
<keyword evidence="8 12" id="KW-0460">Magnesium</keyword>
<dbReference type="GO" id="GO:0004810">
    <property type="term" value="F:CCA tRNA nucleotidyltransferase activity"/>
    <property type="evidence" value="ECO:0007669"/>
    <property type="project" value="UniProtKB-UniRule"/>
</dbReference>
<dbReference type="GO" id="GO:0000049">
    <property type="term" value="F:tRNA binding"/>
    <property type="evidence" value="ECO:0007669"/>
    <property type="project" value="UniProtKB-UniRule"/>
</dbReference>
<dbReference type="InterPro" id="IPR006116">
    <property type="entry name" value="NT_2-5OAS_ClassI-CCAase"/>
</dbReference>
<feature type="binding site" evidence="12">
    <location>
        <position position="72"/>
    </location>
    <ligand>
        <name>Mg(2+)</name>
        <dbReference type="ChEBI" id="CHEBI:18420"/>
    </ligand>
</feature>
<dbReference type="PIRSF" id="PIRSF005335">
    <property type="entry name" value="CCA_arch"/>
    <property type="match status" value="1"/>
</dbReference>
<evidence type="ECO:0000313" key="17">
    <source>
        <dbReference type="Proteomes" id="UP000191661"/>
    </source>
</evidence>
<feature type="domain" description="CCA-adding enzyme C-terminal" evidence="15">
    <location>
        <begin position="312"/>
        <end position="448"/>
    </location>
</feature>
<dbReference type="GO" id="GO:0070733">
    <property type="term" value="F:AMPylase activity"/>
    <property type="evidence" value="ECO:0007669"/>
    <property type="project" value="UniProtKB-EC"/>
</dbReference>
<keyword evidence="17" id="KW-1185">Reference proteome</keyword>
<feature type="binding site" evidence="12">
    <location>
        <position position="150"/>
    </location>
    <ligand>
        <name>ATP</name>
        <dbReference type="ChEBI" id="CHEBI:30616"/>
    </ligand>
</feature>
<keyword evidence="6 12" id="KW-0692">RNA repair</keyword>
<feature type="binding site" evidence="12">
    <location>
        <position position="171"/>
    </location>
    <ligand>
        <name>ATP</name>
        <dbReference type="ChEBI" id="CHEBI:30616"/>
    </ligand>
</feature>
<evidence type="ECO:0000256" key="2">
    <source>
        <dbReference type="ARBA" id="ARBA00022694"/>
    </source>
</evidence>
<reference evidence="16 17" key="1">
    <citation type="submission" date="2014-12" db="EMBL/GenBank/DDBJ databases">
        <title>Genome sequence of Methanobrevibacter arboriphilicus DH1, DSM1125.</title>
        <authorList>
            <person name="Poehlein A."/>
            <person name="Thauer R.K."/>
            <person name="Seedorf H."/>
            <person name="Daniel R."/>
        </authorList>
    </citation>
    <scope>NUCLEOTIDE SEQUENCE [LARGE SCALE GENOMIC DNA]</scope>
    <source>
        <strain evidence="16 17">DH1</strain>
    </source>
</reference>
<dbReference type="Gene3D" id="3.30.460.10">
    <property type="entry name" value="Beta Polymerase, domain 2"/>
    <property type="match status" value="1"/>
</dbReference>
<comment type="catalytic activity">
    <reaction evidence="12">
        <text>a tRNA precursor + 2 CTP + ATP = a tRNA with a 3' CCA end + 3 diphosphate</text>
        <dbReference type="Rhea" id="RHEA:14433"/>
        <dbReference type="Rhea" id="RHEA-COMP:10465"/>
        <dbReference type="Rhea" id="RHEA-COMP:10468"/>
        <dbReference type="ChEBI" id="CHEBI:30616"/>
        <dbReference type="ChEBI" id="CHEBI:33019"/>
        <dbReference type="ChEBI" id="CHEBI:37563"/>
        <dbReference type="ChEBI" id="CHEBI:74896"/>
        <dbReference type="ChEBI" id="CHEBI:83071"/>
        <dbReference type="EC" id="2.7.7.72"/>
    </reaction>
</comment>
<dbReference type="EC" id="2.7.7.72" evidence="12"/>
<keyword evidence="2 12" id="KW-0819">tRNA processing</keyword>
<comment type="catalytic activity">
    <reaction evidence="11">
        <text>L-tyrosyl-[protein] + ATP = O-(5'-adenylyl)-L-tyrosyl-[protein] + diphosphate</text>
        <dbReference type="Rhea" id="RHEA:54288"/>
        <dbReference type="Rhea" id="RHEA-COMP:10136"/>
        <dbReference type="Rhea" id="RHEA-COMP:13846"/>
        <dbReference type="ChEBI" id="CHEBI:30616"/>
        <dbReference type="ChEBI" id="CHEBI:33019"/>
        <dbReference type="ChEBI" id="CHEBI:46858"/>
        <dbReference type="ChEBI" id="CHEBI:83624"/>
        <dbReference type="EC" id="2.7.7.108"/>
    </reaction>
</comment>
<keyword evidence="4 12" id="KW-0479">Metal-binding</keyword>
<feature type="domain" description="Polymerase nucleotidyl transferase" evidence="13">
    <location>
        <begin position="40"/>
        <end position="150"/>
    </location>
</feature>
<feature type="binding site" evidence="12">
    <location>
        <position position="74"/>
    </location>
    <ligand>
        <name>Mg(2+)</name>
        <dbReference type="ChEBI" id="CHEBI:18420"/>
    </ligand>
</feature>
<comment type="subunit">
    <text evidence="12">Homodimer.</text>
</comment>
<keyword evidence="1 12" id="KW-0808">Transferase</keyword>
<comment type="function">
    <text evidence="12">Catalyzes the addition and repair of the essential 3'-terminal CCA sequence in tRNAs without using a nucleic acid template. Adds these three nucleotides in the order of C, C, and A to the tRNA nucleotide-73, using CTP and ATP as substrates and producing inorganic pyrophosphate. tRNA 3'-terminal CCA addition is required both for tRNA processing and repair. Also involved in tRNA surveillance by mediating tandem CCA addition to generate a CCACCA at the 3' terminus of unstable tRNAs. While stable tRNAs receive only 3'-terminal CCA, unstable tRNAs are marked with CCACCA and rapidly degraded.</text>
</comment>
<comment type="cofactor">
    <cofactor evidence="12">
        <name>Mg(2+)</name>
        <dbReference type="ChEBI" id="CHEBI:18420"/>
    </cofactor>
</comment>
<feature type="binding site" evidence="12">
    <location>
        <position position="171"/>
    </location>
    <ligand>
        <name>CTP</name>
        <dbReference type="ChEBI" id="CHEBI:37563"/>
    </ligand>
</feature>
<dbReference type="InterPro" id="IPR043519">
    <property type="entry name" value="NT_sf"/>
</dbReference>
<comment type="caution">
    <text evidence="16">The sequence shown here is derived from an EMBL/GenBank/DDBJ whole genome shotgun (WGS) entry which is preliminary data.</text>
</comment>
<dbReference type="SUPFAM" id="SSF81301">
    <property type="entry name" value="Nucleotidyltransferase"/>
    <property type="match status" value="1"/>
</dbReference>
<dbReference type="Pfam" id="PF01909">
    <property type="entry name" value="NTP_transf_2"/>
    <property type="match status" value="1"/>
</dbReference>
<keyword evidence="5 12" id="KW-0547">Nucleotide-binding</keyword>
<dbReference type="InterPro" id="IPR042090">
    <property type="entry name" value="CCA_tRNA_nucleotrans_2"/>
</dbReference>
<evidence type="ECO:0000259" key="15">
    <source>
        <dbReference type="Pfam" id="PF21133"/>
    </source>
</evidence>
<dbReference type="GO" id="GO:0001680">
    <property type="term" value="P:tRNA 3'-terminal CCA addition"/>
    <property type="evidence" value="ECO:0007669"/>
    <property type="project" value="UniProtKB-UniRule"/>
</dbReference>
<evidence type="ECO:0000256" key="9">
    <source>
        <dbReference type="ARBA" id="ARBA00022884"/>
    </source>
</evidence>
<feature type="binding site" evidence="12">
    <location>
        <position position="180"/>
    </location>
    <ligand>
        <name>CTP</name>
        <dbReference type="ChEBI" id="CHEBI:37563"/>
    </ligand>
</feature>
<dbReference type="CDD" id="cd05400">
    <property type="entry name" value="NT_2-5OAS_ClassI-CCAase"/>
    <property type="match status" value="1"/>
</dbReference>